<evidence type="ECO:0000313" key="3">
    <source>
        <dbReference type="EMBL" id="MCM5672519.1"/>
    </source>
</evidence>
<dbReference type="EMBL" id="JAGHKT020000007">
    <property type="protein sequence ID" value="MCM5672519.1"/>
    <property type="molecule type" value="Genomic_DNA"/>
</dbReference>
<feature type="transmembrane region" description="Helical" evidence="1">
    <location>
        <begin position="66"/>
        <end position="86"/>
    </location>
</feature>
<accession>A0A3S7H0M6</accession>
<keyword evidence="1" id="KW-0472">Membrane</keyword>
<proteinExistence type="predicted"/>
<evidence type="ECO:0000313" key="2">
    <source>
        <dbReference type="EMBL" id="AVI06983.1"/>
    </source>
</evidence>
<feature type="transmembrane region" description="Helical" evidence="1">
    <location>
        <begin position="155"/>
        <end position="171"/>
    </location>
</feature>
<sequence>MDTATHIAIGIGLTALATQDPAMSHSMTATATTLIAGSLIPDGDTVLKLKNNATYISHHRGITHSIPFTILWPILLAFIIYVIFPHVDVTHIWMWAQLAVFLHVFVDIFNSYGTQALRPISNKWIQLGVINTFDPIIFLILCIGITLWLLGIHPYLVFFPIIGVLIIYYIVRFKMQSIIKSQALKLIHDEHHPVKIFVAPTMKFMEWRVAIQTESYDYVGRAYGRNITFSDKVKRQQFSSDTLLWQIKSNPEIRTFLKFSSIYRWQIRKLDDQTTEIRLIDLRYLNKGHYSFAAIAHLTQDQKIDHSYIGWVFTEEKLQKKLYSH</sequence>
<dbReference type="RefSeq" id="WP_017175217.1">
    <property type="nucleotide sequence ID" value="NZ_CABMJU010000062.1"/>
</dbReference>
<dbReference type="EMBL" id="CP014567">
    <property type="protein sequence ID" value="AVI06983.1"/>
    <property type="molecule type" value="Genomic_DNA"/>
</dbReference>
<keyword evidence="4" id="KW-1185">Reference proteome</keyword>
<reference evidence="3 4" key="2">
    <citation type="submission" date="2022-06" db="EMBL/GenBank/DDBJ databases">
        <title>Staphylococcus hominis ShoR14 genome sequence.</title>
        <authorList>
            <person name="Yeo C.C."/>
            <person name="Chew C.H."/>
            <person name="Che Hamzah A.M."/>
            <person name="Al-Trad E.I."/>
        </authorList>
    </citation>
    <scope>NUCLEOTIDE SEQUENCE [LARGE SCALE GENOMIC DNA]</scope>
    <source>
        <strain evidence="3 4">ShoR14</strain>
    </source>
</reference>
<feature type="transmembrane region" description="Helical" evidence="1">
    <location>
        <begin position="92"/>
        <end position="112"/>
    </location>
</feature>
<dbReference type="AlphaFoldDB" id="A0A3S7H0M6"/>
<organism evidence="2">
    <name type="scientific">Staphylococcus hominis</name>
    <dbReference type="NCBI Taxonomy" id="1290"/>
    <lineage>
        <taxon>Bacteria</taxon>
        <taxon>Bacillati</taxon>
        <taxon>Bacillota</taxon>
        <taxon>Bacilli</taxon>
        <taxon>Bacillales</taxon>
        <taxon>Staphylococcaceae</taxon>
        <taxon>Staphylococcus</taxon>
    </lineage>
</organism>
<keyword evidence="1" id="KW-0812">Transmembrane</keyword>
<dbReference type="Proteomes" id="UP000665944">
    <property type="component" value="Unassembled WGS sequence"/>
</dbReference>
<evidence type="ECO:0000256" key="1">
    <source>
        <dbReference type="SAM" id="Phobius"/>
    </source>
</evidence>
<protein>
    <submittedName>
        <fullName evidence="2">Metal-dependent hydrolase</fullName>
    </submittedName>
</protein>
<dbReference type="GO" id="GO:0016787">
    <property type="term" value="F:hydrolase activity"/>
    <property type="evidence" value="ECO:0007669"/>
    <property type="project" value="UniProtKB-KW"/>
</dbReference>
<dbReference type="Pfam" id="PF04307">
    <property type="entry name" value="YdjM"/>
    <property type="match status" value="1"/>
</dbReference>
<dbReference type="InterPro" id="IPR053170">
    <property type="entry name" value="Transcription_regulator"/>
</dbReference>
<gene>
    <name evidence="2" type="ORF">AZE34_09460</name>
    <name evidence="3" type="ORF">J7T32_007000</name>
</gene>
<reference evidence="2" key="1">
    <citation type="submission" date="2016-02" db="EMBL/GenBank/DDBJ databases">
        <title>Genomic sequence of a clinical Staphylococcus hominis isolate.</title>
        <authorList>
            <person name="McClure J.M."/>
            <person name="Zhang K."/>
        </authorList>
    </citation>
    <scope>NUCLEOTIDE SEQUENCE</scope>
    <source>
        <strain evidence="2">C34847</strain>
    </source>
</reference>
<feature type="transmembrane region" description="Helical" evidence="1">
    <location>
        <begin position="124"/>
        <end position="149"/>
    </location>
</feature>
<keyword evidence="2" id="KW-0378">Hydrolase</keyword>
<name>A0A3S7H0M6_STAHO</name>
<dbReference type="PANTHER" id="PTHR40031">
    <property type="entry name" value="HYPOTHETICAL MEMBRANE SPANNING PROTEIN"/>
    <property type="match status" value="1"/>
</dbReference>
<keyword evidence="1" id="KW-1133">Transmembrane helix</keyword>
<dbReference type="PANTHER" id="PTHR40031:SF1">
    <property type="entry name" value="MEMBRANE-BOUND METAL-DEPENDENT HYDROLASE"/>
    <property type="match status" value="1"/>
</dbReference>
<dbReference type="InterPro" id="IPR007404">
    <property type="entry name" value="YdjM-like"/>
</dbReference>
<evidence type="ECO:0000313" key="4">
    <source>
        <dbReference type="Proteomes" id="UP000665944"/>
    </source>
</evidence>